<organism evidence="5 6">
    <name type="scientific">Paenibacillus spongiae</name>
    <dbReference type="NCBI Taxonomy" id="2909671"/>
    <lineage>
        <taxon>Bacteria</taxon>
        <taxon>Bacillati</taxon>
        <taxon>Bacillota</taxon>
        <taxon>Bacilli</taxon>
        <taxon>Bacillales</taxon>
        <taxon>Paenibacillaceae</taxon>
        <taxon>Paenibacillus</taxon>
    </lineage>
</organism>
<sequence length="281" mass="32307">MTDKVSIMDKYGPIYHFPKVDADHPINIPFIGINHCLPTYRNERISAQLTVLAYVLAGQGNVRVDNSSYQPKQGDVFILRSGSYHEVTADPAQAEPWTYIWYNIEGSWALKVLEAYRLLSTVVVSDATVGHHFKQGIEWAETKTIEDMSSELQIIFMQIVVQLSQIMRKRQELLSLPVQKIKVYIDNQVLKPFYMEQLAAELGCSSKQLNRNFKKEMGTTIYSYLLDKKIESAKMMLMETSLTIDQIADRLGYSDAHYFSNLFQTKTGVRPSVFRKTFQRI</sequence>
<dbReference type="InterPro" id="IPR003313">
    <property type="entry name" value="AraC-bd"/>
</dbReference>
<dbReference type="Pfam" id="PF02311">
    <property type="entry name" value="AraC_binding"/>
    <property type="match status" value="1"/>
</dbReference>
<evidence type="ECO:0000256" key="1">
    <source>
        <dbReference type="ARBA" id="ARBA00023015"/>
    </source>
</evidence>
<dbReference type="InterPro" id="IPR014710">
    <property type="entry name" value="RmlC-like_jellyroll"/>
</dbReference>
<dbReference type="Proteomes" id="UP001057877">
    <property type="component" value="Chromosome"/>
</dbReference>
<evidence type="ECO:0000256" key="3">
    <source>
        <dbReference type="ARBA" id="ARBA00023163"/>
    </source>
</evidence>
<keyword evidence="3" id="KW-0804">Transcription</keyword>
<accession>A0ABY5SL52</accession>
<keyword evidence="1" id="KW-0805">Transcription regulation</keyword>
<dbReference type="SUPFAM" id="SSF46689">
    <property type="entry name" value="Homeodomain-like"/>
    <property type="match status" value="2"/>
</dbReference>
<dbReference type="PROSITE" id="PS01124">
    <property type="entry name" value="HTH_ARAC_FAMILY_2"/>
    <property type="match status" value="1"/>
</dbReference>
<evidence type="ECO:0000256" key="2">
    <source>
        <dbReference type="ARBA" id="ARBA00023125"/>
    </source>
</evidence>
<feature type="domain" description="HTH araC/xylS-type" evidence="4">
    <location>
        <begin position="179"/>
        <end position="277"/>
    </location>
</feature>
<dbReference type="Gene3D" id="2.60.120.10">
    <property type="entry name" value="Jelly Rolls"/>
    <property type="match status" value="1"/>
</dbReference>
<dbReference type="PANTHER" id="PTHR43280:SF2">
    <property type="entry name" value="HTH-TYPE TRANSCRIPTIONAL REGULATOR EXSA"/>
    <property type="match status" value="1"/>
</dbReference>
<dbReference type="EMBL" id="CP091430">
    <property type="protein sequence ID" value="UVI33240.1"/>
    <property type="molecule type" value="Genomic_DNA"/>
</dbReference>
<dbReference type="Gene3D" id="1.10.10.60">
    <property type="entry name" value="Homeodomain-like"/>
    <property type="match status" value="2"/>
</dbReference>
<dbReference type="SMART" id="SM00342">
    <property type="entry name" value="HTH_ARAC"/>
    <property type="match status" value="1"/>
</dbReference>
<dbReference type="PANTHER" id="PTHR43280">
    <property type="entry name" value="ARAC-FAMILY TRANSCRIPTIONAL REGULATOR"/>
    <property type="match status" value="1"/>
</dbReference>
<dbReference type="SUPFAM" id="SSF51215">
    <property type="entry name" value="Regulatory protein AraC"/>
    <property type="match status" value="1"/>
</dbReference>
<keyword evidence="2" id="KW-0238">DNA-binding</keyword>
<dbReference type="InterPro" id="IPR018060">
    <property type="entry name" value="HTH_AraC"/>
</dbReference>
<evidence type="ECO:0000313" key="6">
    <source>
        <dbReference type="Proteomes" id="UP001057877"/>
    </source>
</evidence>
<protein>
    <submittedName>
        <fullName evidence="5">AraC family transcriptional regulator</fullName>
    </submittedName>
</protein>
<evidence type="ECO:0000313" key="5">
    <source>
        <dbReference type="EMBL" id="UVI33240.1"/>
    </source>
</evidence>
<reference evidence="5" key="1">
    <citation type="submission" date="2022-01" db="EMBL/GenBank/DDBJ databases">
        <title>Paenibacillus spongiae sp. nov., isolated from marine sponge.</title>
        <authorList>
            <person name="Li Z."/>
            <person name="Zhang M."/>
        </authorList>
    </citation>
    <scope>NUCLEOTIDE SEQUENCE</scope>
    <source>
        <strain evidence="5">PHS-Z3</strain>
    </source>
</reference>
<dbReference type="RefSeq" id="WP_258389293.1">
    <property type="nucleotide sequence ID" value="NZ_CP091430.1"/>
</dbReference>
<keyword evidence="6" id="KW-1185">Reference proteome</keyword>
<dbReference type="InterPro" id="IPR037923">
    <property type="entry name" value="HTH-like"/>
</dbReference>
<name>A0ABY5SL52_9BACL</name>
<dbReference type="InterPro" id="IPR009057">
    <property type="entry name" value="Homeodomain-like_sf"/>
</dbReference>
<proteinExistence type="predicted"/>
<gene>
    <name evidence="5" type="ORF">L1F29_15960</name>
</gene>
<evidence type="ECO:0000259" key="4">
    <source>
        <dbReference type="PROSITE" id="PS01124"/>
    </source>
</evidence>
<dbReference type="Pfam" id="PF12833">
    <property type="entry name" value="HTH_18"/>
    <property type="match status" value="1"/>
</dbReference>